<name>A0AAX6NC34_PRIAR</name>
<comment type="caution">
    <text evidence="9">The sequence shown here is derived from an EMBL/GenBank/DDBJ whole genome shotgun (WGS) entry which is preliminary data.</text>
</comment>
<keyword evidence="3 7" id="KW-0812">Transmembrane</keyword>
<feature type="transmembrane region" description="Helical" evidence="7">
    <location>
        <begin position="12"/>
        <end position="32"/>
    </location>
</feature>
<evidence type="ECO:0000256" key="6">
    <source>
        <dbReference type="ARBA" id="ARBA00023136"/>
    </source>
</evidence>
<reference evidence="9" key="1">
    <citation type="journal article" date="2022" name="J Environ Chem Eng">
        <title>Biodegradation of petroleum oil using a constructed nonpathogenic and heavy metal-tolerant bacterial consortium isolated from marine sponges.</title>
        <authorList>
            <person name="Dechsakulwatana C."/>
            <person name="Rungsihiranrut A."/>
            <person name="Muangchinda C."/>
            <person name="Ningthoujam R."/>
            <person name="Klankeo P."/>
            <person name="Pinyakong O."/>
        </authorList>
    </citation>
    <scope>NUCLEOTIDE SEQUENCE</scope>
    <source>
        <strain evidence="9">TL01-2</strain>
    </source>
</reference>
<evidence type="ECO:0000256" key="1">
    <source>
        <dbReference type="ARBA" id="ARBA00004141"/>
    </source>
</evidence>
<dbReference type="GO" id="GO:0006508">
    <property type="term" value="P:proteolysis"/>
    <property type="evidence" value="ECO:0007669"/>
    <property type="project" value="UniProtKB-KW"/>
</dbReference>
<dbReference type="PANTHER" id="PTHR43731">
    <property type="entry name" value="RHOMBOID PROTEASE"/>
    <property type="match status" value="1"/>
</dbReference>
<keyword evidence="5 7" id="KW-1133">Transmembrane helix</keyword>
<dbReference type="GO" id="GO:0016020">
    <property type="term" value="C:membrane"/>
    <property type="evidence" value="ECO:0007669"/>
    <property type="project" value="UniProtKB-SubCell"/>
</dbReference>
<protein>
    <submittedName>
        <fullName evidence="9">Rhomboid family intramembrane serine protease</fullName>
    </submittedName>
</protein>
<keyword evidence="9" id="KW-0645">Protease</keyword>
<reference evidence="9" key="2">
    <citation type="submission" date="2022-12" db="EMBL/GenBank/DDBJ databases">
        <authorList>
            <person name="Dechsakulwatana C."/>
            <person name="Rungsihiranrut A."/>
            <person name="Muangchinda C."/>
            <person name="Ningthoujam R."/>
            <person name="Klankeo P."/>
            <person name="Pinyakong O."/>
        </authorList>
    </citation>
    <scope>NUCLEOTIDE SEQUENCE</scope>
    <source>
        <strain evidence="9">TL01-2</strain>
    </source>
</reference>
<dbReference type="InterPro" id="IPR050925">
    <property type="entry name" value="Rhomboid_protease_S54"/>
</dbReference>
<feature type="domain" description="Peptidase S54 rhomboid" evidence="8">
    <location>
        <begin position="61"/>
        <end position="197"/>
    </location>
</feature>
<dbReference type="InterPro" id="IPR035952">
    <property type="entry name" value="Rhomboid-like_sf"/>
</dbReference>
<dbReference type="SUPFAM" id="SSF144091">
    <property type="entry name" value="Rhomboid-like"/>
    <property type="match status" value="1"/>
</dbReference>
<evidence type="ECO:0000256" key="3">
    <source>
        <dbReference type="ARBA" id="ARBA00022692"/>
    </source>
</evidence>
<dbReference type="EMBL" id="JAPTGD010000002">
    <property type="protein sequence ID" value="MDU9693422.1"/>
    <property type="molecule type" value="Genomic_DNA"/>
</dbReference>
<dbReference type="AlphaFoldDB" id="A0AAX6NC34"/>
<dbReference type="Gene3D" id="1.20.1540.10">
    <property type="entry name" value="Rhomboid-like"/>
    <property type="match status" value="1"/>
</dbReference>
<evidence type="ECO:0000256" key="2">
    <source>
        <dbReference type="ARBA" id="ARBA00009045"/>
    </source>
</evidence>
<comment type="subcellular location">
    <subcellularLocation>
        <location evidence="1">Membrane</location>
        <topology evidence="1">Multi-pass membrane protein</topology>
    </subcellularLocation>
</comment>
<accession>A0AAX6NC34</accession>
<keyword evidence="6 7" id="KW-0472">Membrane</keyword>
<evidence type="ECO:0000313" key="9">
    <source>
        <dbReference type="EMBL" id="MDU9693422.1"/>
    </source>
</evidence>
<dbReference type="GO" id="GO:0004252">
    <property type="term" value="F:serine-type endopeptidase activity"/>
    <property type="evidence" value="ECO:0007669"/>
    <property type="project" value="InterPro"/>
</dbReference>
<feature type="transmembrane region" description="Helical" evidence="7">
    <location>
        <begin position="103"/>
        <end position="121"/>
    </location>
</feature>
<dbReference type="RefSeq" id="WP_316910650.1">
    <property type="nucleotide sequence ID" value="NZ_JAPTGD010000002.1"/>
</dbReference>
<sequence>MDIFLRKENFKEFILSYPITTLLILADLFAYFGVVVISMTDKGIAADIFNNYIFDGQMIGKGEWYRLITGNFLHIGIAHLLFNVFATYVFAPFLEKLLGKIKFLLCYLLLGIGTGTLNYLMNPFFLGVGASGALFGLMGIYIFMCIGKPNYFSKETKQGIYGLVATSLLSGFLFENVGWLGHLGGLISGIILGILLVVLMPQLFSDNNSSVENTMHK</sequence>
<dbReference type="Pfam" id="PF01694">
    <property type="entry name" value="Rhomboid"/>
    <property type="match status" value="1"/>
</dbReference>
<dbReference type="PANTHER" id="PTHR43731:SF14">
    <property type="entry name" value="PRESENILIN-ASSOCIATED RHOMBOID-LIKE PROTEIN, MITOCHONDRIAL"/>
    <property type="match status" value="1"/>
</dbReference>
<dbReference type="InterPro" id="IPR022764">
    <property type="entry name" value="Peptidase_S54_rhomboid_dom"/>
</dbReference>
<comment type="similarity">
    <text evidence="2">Belongs to the peptidase S54 family.</text>
</comment>
<feature type="transmembrane region" description="Helical" evidence="7">
    <location>
        <begin position="158"/>
        <end position="174"/>
    </location>
</feature>
<evidence type="ECO:0000256" key="5">
    <source>
        <dbReference type="ARBA" id="ARBA00022989"/>
    </source>
</evidence>
<keyword evidence="4" id="KW-0378">Hydrolase</keyword>
<proteinExistence type="inferred from homology"/>
<evidence type="ECO:0000313" key="10">
    <source>
        <dbReference type="Proteomes" id="UP001269400"/>
    </source>
</evidence>
<evidence type="ECO:0000256" key="7">
    <source>
        <dbReference type="SAM" id="Phobius"/>
    </source>
</evidence>
<evidence type="ECO:0000259" key="8">
    <source>
        <dbReference type="Pfam" id="PF01694"/>
    </source>
</evidence>
<organism evidence="9 10">
    <name type="scientific">Priestia aryabhattai</name>
    <name type="common">Bacillus aryabhattai</name>
    <dbReference type="NCBI Taxonomy" id="412384"/>
    <lineage>
        <taxon>Bacteria</taxon>
        <taxon>Bacillati</taxon>
        <taxon>Bacillota</taxon>
        <taxon>Bacilli</taxon>
        <taxon>Bacillales</taxon>
        <taxon>Bacillaceae</taxon>
        <taxon>Priestia</taxon>
    </lineage>
</organism>
<dbReference type="Proteomes" id="UP001269400">
    <property type="component" value="Unassembled WGS sequence"/>
</dbReference>
<evidence type="ECO:0000256" key="4">
    <source>
        <dbReference type="ARBA" id="ARBA00022801"/>
    </source>
</evidence>
<feature type="transmembrane region" description="Helical" evidence="7">
    <location>
        <begin position="180"/>
        <end position="200"/>
    </location>
</feature>
<feature type="transmembrane region" description="Helical" evidence="7">
    <location>
        <begin position="127"/>
        <end position="146"/>
    </location>
</feature>
<gene>
    <name evidence="9" type="ORF">O0Q50_19805</name>
</gene>
<feature type="transmembrane region" description="Helical" evidence="7">
    <location>
        <begin position="72"/>
        <end position="91"/>
    </location>
</feature>